<dbReference type="EMBL" id="GBRH01276381">
    <property type="protein sequence ID" value="JAD21514.1"/>
    <property type="molecule type" value="Transcribed_RNA"/>
</dbReference>
<reference evidence="1" key="1">
    <citation type="submission" date="2014-09" db="EMBL/GenBank/DDBJ databases">
        <authorList>
            <person name="Magalhaes I.L.F."/>
            <person name="Oliveira U."/>
            <person name="Santos F.R."/>
            <person name="Vidigal T.H.D.A."/>
            <person name="Brescovit A.D."/>
            <person name="Santos A.J."/>
        </authorList>
    </citation>
    <scope>NUCLEOTIDE SEQUENCE</scope>
    <source>
        <tissue evidence="1">Shoot tissue taken approximately 20 cm above the soil surface</tissue>
    </source>
</reference>
<evidence type="ECO:0000313" key="1">
    <source>
        <dbReference type="EMBL" id="JAD21514.1"/>
    </source>
</evidence>
<protein>
    <submittedName>
        <fullName evidence="1">Uncharacterized protein</fullName>
    </submittedName>
</protein>
<accession>A0A0A8Y655</accession>
<sequence length="25" mass="2917">MSTIFVTNFCTCLCTLYMNSVLWPK</sequence>
<organism evidence="1">
    <name type="scientific">Arundo donax</name>
    <name type="common">Giant reed</name>
    <name type="synonym">Donax arundinaceus</name>
    <dbReference type="NCBI Taxonomy" id="35708"/>
    <lineage>
        <taxon>Eukaryota</taxon>
        <taxon>Viridiplantae</taxon>
        <taxon>Streptophyta</taxon>
        <taxon>Embryophyta</taxon>
        <taxon>Tracheophyta</taxon>
        <taxon>Spermatophyta</taxon>
        <taxon>Magnoliopsida</taxon>
        <taxon>Liliopsida</taxon>
        <taxon>Poales</taxon>
        <taxon>Poaceae</taxon>
        <taxon>PACMAD clade</taxon>
        <taxon>Arundinoideae</taxon>
        <taxon>Arundineae</taxon>
        <taxon>Arundo</taxon>
    </lineage>
</organism>
<name>A0A0A8Y655_ARUDO</name>
<dbReference type="AlphaFoldDB" id="A0A0A8Y655"/>
<reference evidence="1" key="2">
    <citation type="journal article" date="2015" name="Data Brief">
        <title>Shoot transcriptome of the giant reed, Arundo donax.</title>
        <authorList>
            <person name="Barrero R.A."/>
            <person name="Guerrero F.D."/>
            <person name="Moolhuijzen P."/>
            <person name="Goolsby J.A."/>
            <person name="Tidwell J."/>
            <person name="Bellgard S.E."/>
            <person name="Bellgard M.I."/>
        </authorList>
    </citation>
    <scope>NUCLEOTIDE SEQUENCE</scope>
    <source>
        <tissue evidence="1">Shoot tissue taken approximately 20 cm above the soil surface</tissue>
    </source>
</reference>
<proteinExistence type="predicted"/>